<proteinExistence type="predicted"/>
<keyword evidence="2" id="KW-1185">Reference proteome</keyword>
<evidence type="ECO:0000313" key="1">
    <source>
        <dbReference type="EMBL" id="GFY80134.1"/>
    </source>
</evidence>
<evidence type="ECO:0000313" key="2">
    <source>
        <dbReference type="Proteomes" id="UP000886998"/>
    </source>
</evidence>
<sequence length="117" mass="13348">MNHDFGLIKWSPFQWSGSPVQCQYSLYTDLVSLKMDTTMGAIRSPLQSALTRDCPAISLLKNTHPIPLSKSCVATHTHFKSFLLNFLEHRKKIHESYWGNDGRLEIGTSTYKVFSSR</sequence>
<dbReference type="EMBL" id="BMAV01023816">
    <property type="protein sequence ID" value="GFY80134.1"/>
    <property type="molecule type" value="Genomic_DNA"/>
</dbReference>
<reference evidence="1" key="1">
    <citation type="submission" date="2020-08" db="EMBL/GenBank/DDBJ databases">
        <title>Multicomponent nature underlies the extraordinary mechanical properties of spider dragline silk.</title>
        <authorList>
            <person name="Kono N."/>
            <person name="Nakamura H."/>
            <person name="Mori M."/>
            <person name="Yoshida Y."/>
            <person name="Ohtoshi R."/>
            <person name="Malay A.D."/>
            <person name="Moran D.A.P."/>
            <person name="Tomita M."/>
            <person name="Numata K."/>
            <person name="Arakawa K."/>
        </authorList>
    </citation>
    <scope>NUCLEOTIDE SEQUENCE</scope>
</reference>
<dbReference type="Proteomes" id="UP000886998">
    <property type="component" value="Unassembled WGS sequence"/>
</dbReference>
<gene>
    <name evidence="1" type="ORF">TNIN_245731</name>
</gene>
<name>A0A8X7CP63_9ARAC</name>
<dbReference type="AlphaFoldDB" id="A0A8X7CP63"/>
<comment type="caution">
    <text evidence="1">The sequence shown here is derived from an EMBL/GenBank/DDBJ whole genome shotgun (WGS) entry which is preliminary data.</text>
</comment>
<organism evidence="1 2">
    <name type="scientific">Trichonephila inaurata madagascariensis</name>
    <dbReference type="NCBI Taxonomy" id="2747483"/>
    <lineage>
        <taxon>Eukaryota</taxon>
        <taxon>Metazoa</taxon>
        <taxon>Ecdysozoa</taxon>
        <taxon>Arthropoda</taxon>
        <taxon>Chelicerata</taxon>
        <taxon>Arachnida</taxon>
        <taxon>Araneae</taxon>
        <taxon>Araneomorphae</taxon>
        <taxon>Entelegynae</taxon>
        <taxon>Araneoidea</taxon>
        <taxon>Nephilidae</taxon>
        <taxon>Trichonephila</taxon>
        <taxon>Trichonephila inaurata</taxon>
    </lineage>
</organism>
<accession>A0A8X7CP63</accession>
<protein>
    <submittedName>
        <fullName evidence="1">Uncharacterized protein</fullName>
    </submittedName>
</protein>